<feature type="region of interest" description="Disordered" evidence="1">
    <location>
        <begin position="267"/>
        <end position="352"/>
    </location>
</feature>
<evidence type="ECO:0000256" key="1">
    <source>
        <dbReference type="SAM" id="MobiDB-lite"/>
    </source>
</evidence>
<evidence type="ECO:0000313" key="3">
    <source>
        <dbReference type="Proteomes" id="UP001215280"/>
    </source>
</evidence>
<comment type="caution">
    <text evidence="2">The sequence shown here is derived from an EMBL/GenBank/DDBJ whole genome shotgun (WGS) entry which is preliminary data.</text>
</comment>
<name>A0AAD7K450_9AGAR</name>
<reference evidence="2" key="1">
    <citation type="submission" date="2023-03" db="EMBL/GenBank/DDBJ databases">
        <title>Massive genome expansion in bonnet fungi (Mycena s.s.) driven by repeated elements and novel gene families across ecological guilds.</title>
        <authorList>
            <consortium name="Lawrence Berkeley National Laboratory"/>
            <person name="Harder C.B."/>
            <person name="Miyauchi S."/>
            <person name="Viragh M."/>
            <person name="Kuo A."/>
            <person name="Thoen E."/>
            <person name="Andreopoulos B."/>
            <person name="Lu D."/>
            <person name="Skrede I."/>
            <person name="Drula E."/>
            <person name="Henrissat B."/>
            <person name="Morin E."/>
            <person name="Kohler A."/>
            <person name="Barry K."/>
            <person name="LaButti K."/>
            <person name="Morin E."/>
            <person name="Salamov A."/>
            <person name="Lipzen A."/>
            <person name="Mereny Z."/>
            <person name="Hegedus B."/>
            <person name="Baldrian P."/>
            <person name="Stursova M."/>
            <person name="Weitz H."/>
            <person name="Taylor A."/>
            <person name="Grigoriev I.V."/>
            <person name="Nagy L.G."/>
            <person name="Martin F."/>
            <person name="Kauserud H."/>
        </authorList>
    </citation>
    <scope>NUCLEOTIDE SEQUENCE</scope>
    <source>
        <strain evidence="2">CBHHK188m</strain>
    </source>
</reference>
<keyword evidence="3" id="KW-1185">Reference proteome</keyword>
<dbReference type="Proteomes" id="UP001215280">
    <property type="component" value="Unassembled WGS sequence"/>
</dbReference>
<dbReference type="AlphaFoldDB" id="A0AAD7K450"/>
<proteinExistence type="predicted"/>
<protein>
    <submittedName>
        <fullName evidence="2">Uncharacterized protein</fullName>
    </submittedName>
</protein>
<organism evidence="2 3">
    <name type="scientific">Mycena maculata</name>
    <dbReference type="NCBI Taxonomy" id="230809"/>
    <lineage>
        <taxon>Eukaryota</taxon>
        <taxon>Fungi</taxon>
        <taxon>Dikarya</taxon>
        <taxon>Basidiomycota</taxon>
        <taxon>Agaricomycotina</taxon>
        <taxon>Agaricomycetes</taxon>
        <taxon>Agaricomycetidae</taxon>
        <taxon>Agaricales</taxon>
        <taxon>Marasmiineae</taxon>
        <taxon>Mycenaceae</taxon>
        <taxon>Mycena</taxon>
    </lineage>
</organism>
<dbReference type="EMBL" id="JARJLG010000009">
    <property type="protein sequence ID" value="KAJ7777974.1"/>
    <property type="molecule type" value="Genomic_DNA"/>
</dbReference>
<feature type="region of interest" description="Disordered" evidence="1">
    <location>
        <begin position="378"/>
        <end position="398"/>
    </location>
</feature>
<sequence>MSFPKITVRPRKGAMLLLDPDDQLLEVYHPNVSGGFPIVHFRAFPSEPGSNVVGVPLGVVLDACFVVSGNQSGELHLRDMPGGRVAGPEFDQDGCYRRESITLSLFSQEGNWIATTPSALRSRLGHRLSRYPPVGWEARPRRPRIFLAPSTAPSKPPRAEIGSGLVELPPTLRGYGGEPDLDLNSIRNQVALREDLNGQGLDQGLFLFAPYTDAVVAVFVQSAAFDLAHEYHLRALTFPTRIRRGYLFIRFAWNVLKFLSPGLASAANRVRSSEERPDGAGFVKLKRKRGDGSAGGPNKSQKDSGGNRRPEGGGGSRDASSRGSSRGGARRSGTGLDENGESAPTTDEDEAQLAVFETLDAALKTRKLTRLTLEFRRAHPQISAVGDPRVWEGSDDGD</sequence>
<feature type="compositionally biased region" description="Basic and acidic residues" evidence="1">
    <location>
        <begin position="300"/>
        <end position="311"/>
    </location>
</feature>
<accession>A0AAD7K450</accession>
<evidence type="ECO:0000313" key="2">
    <source>
        <dbReference type="EMBL" id="KAJ7777974.1"/>
    </source>
</evidence>
<gene>
    <name evidence="2" type="ORF">DFH07DRAFT_951053</name>
</gene>